<keyword evidence="1" id="KW-1133">Transmembrane helix</keyword>
<keyword evidence="2" id="KW-0732">Signal</keyword>
<evidence type="ECO:0000313" key="3">
    <source>
        <dbReference type="EMBL" id="KAL0487781.1"/>
    </source>
</evidence>
<dbReference type="EMBL" id="JAOPGA020001373">
    <property type="protein sequence ID" value="KAL0487781.1"/>
    <property type="molecule type" value="Genomic_DNA"/>
</dbReference>
<name>A0AAW2ZDE7_9EUKA</name>
<evidence type="ECO:0000313" key="4">
    <source>
        <dbReference type="Proteomes" id="UP001431209"/>
    </source>
</evidence>
<feature type="chain" id="PRO_5043822841" evidence="2">
    <location>
        <begin position="23"/>
        <end position="89"/>
    </location>
</feature>
<evidence type="ECO:0000256" key="2">
    <source>
        <dbReference type="SAM" id="SignalP"/>
    </source>
</evidence>
<protein>
    <submittedName>
        <fullName evidence="3">Uncharacterized protein</fullName>
    </submittedName>
</protein>
<keyword evidence="4" id="KW-1185">Reference proteome</keyword>
<dbReference type="AlphaFoldDB" id="A0AAW2ZDE7"/>
<dbReference type="Proteomes" id="UP001431209">
    <property type="component" value="Unassembled WGS sequence"/>
</dbReference>
<feature type="signal peptide" evidence="2">
    <location>
        <begin position="1"/>
        <end position="22"/>
    </location>
</feature>
<comment type="caution">
    <text evidence="3">The sequence shown here is derived from an EMBL/GenBank/DDBJ whole genome shotgun (WGS) entry which is preliminary data.</text>
</comment>
<accession>A0AAW2ZDE7</accession>
<keyword evidence="1" id="KW-0472">Membrane</keyword>
<feature type="transmembrane region" description="Helical" evidence="1">
    <location>
        <begin position="52"/>
        <end position="75"/>
    </location>
</feature>
<keyword evidence="1" id="KW-0812">Transmembrane</keyword>
<evidence type="ECO:0000256" key="1">
    <source>
        <dbReference type="SAM" id="Phobius"/>
    </source>
</evidence>
<sequence>MRLMCLVLIVVILCLHVGISDGKKAKGGGAVSVLNGTISNSTIGEECEWRCITGLVGGSLTIVCFFIFVIVSIAITPKPAAIDPSAYGH</sequence>
<gene>
    <name evidence="3" type="ORF">AKO1_008716</name>
</gene>
<reference evidence="3 4" key="1">
    <citation type="submission" date="2024-03" db="EMBL/GenBank/DDBJ databases">
        <title>The Acrasis kona genome and developmental transcriptomes reveal deep origins of eukaryotic multicellular pathways.</title>
        <authorList>
            <person name="Sheikh S."/>
            <person name="Fu C.-J."/>
            <person name="Brown M.W."/>
            <person name="Baldauf S.L."/>
        </authorList>
    </citation>
    <scope>NUCLEOTIDE SEQUENCE [LARGE SCALE GENOMIC DNA]</scope>
    <source>
        <strain evidence="3 4">ATCC MYA-3509</strain>
    </source>
</reference>
<proteinExistence type="predicted"/>
<organism evidence="3 4">
    <name type="scientific">Acrasis kona</name>
    <dbReference type="NCBI Taxonomy" id="1008807"/>
    <lineage>
        <taxon>Eukaryota</taxon>
        <taxon>Discoba</taxon>
        <taxon>Heterolobosea</taxon>
        <taxon>Tetramitia</taxon>
        <taxon>Eutetramitia</taxon>
        <taxon>Acrasidae</taxon>
        <taxon>Acrasis</taxon>
    </lineage>
</organism>